<feature type="domain" description="HNH endonuclease 5" evidence="1">
    <location>
        <begin position="5"/>
        <end position="57"/>
    </location>
</feature>
<protein>
    <recommendedName>
        <fullName evidence="1">HNH endonuclease 5 domain-containing protein</fullName>
    </recommendedName>
</protein>
<dbReference type="AlphaFoldDB" id="A0A2N7FFD9"/>
<dbReference type="Pfam" id="PF14279">
    <property type="entry name" value="HNH_5"/>
    <property type="match status" value="1"/>
</dbReference>
<proteinExistence type="predicted"/>
<reference evidence="3" key="1">
    <citation type="submission" date="2016-07" db="EMBL/GenBank/DDBJ databases">
        <title>Nontailed viruses are major unrecognized killers of bacteria in the ocean.</title>
        <authorList>
            <person name="Kauffman K."/>
            <person name="Hussain F."/>
            <person name="Yang J."/>
            <person name="Arevalo P."/>
            <person name="Brown J."/>
            <person name="Cutler M."/>
            <person name="Kelly L."/>
            <person name="Polz M.F."/>
        </authorList>
    </citation>
    <scope>NUCLEOTIDE SEQUENCE [LARGE SCALE GENOMIC DNA]</scope>
    <source>
        <strain evidence="3">10N.261.55.E11</strain>
    </source>
</reference>
<accession>A0A2N7FFD9</accession>
<gene>
    <name evidence="2" type="ORF">BCU17_15440</name>
</gene>
<evidence type="ECO:0000259" key="1">
    <source>
        <dbReference type="Pfam" id="PF14279"/>
    </source>
</evidence>
<comment type="caution">
    <text evidence="2">The sequence shown here is derived from an EMBL/GenBank/DDBJ whole genome shotgun (WGS) entry which is preliminary data.</text>
</comment>
<evidence type="ECO:0000313" key="3">
    <source>
        <dbReference type="Proteomes" id="UP000235330"/>
    </source>
</evidence>
<dbReference type="Proteomes" id="UP000235330">
    <property type="component" value="Unassembled WGS sequence"/>
</dbReference>
<evidence type="ECO:0000313" key="2">
    <source>
        <dbReference type="EMBL" id="PMJ68024.1"/>
    </source>
</evidence>
<name>A0A2N7FFD9_VIBSP</name>
<dbReference type="EMBL" id="MCWU01000015">
    <property type="protein sequence ID" value="PMJ68024.1"/>
    <property type="molecule type" value="Genomic_DNA"/>
</dbReference>
<sequence length="369" mass="41358">MTIKCALCTCDITEANNTKEHVIPNALGGRKKITNFICNQCNRESGSNWDVELANQLNPLGLLFGISRERGVVPSEVFETTSGSKIILNHDGTKSLPKPEFKEDVTDSGVRIQIRARNMKEAEGMFNGVKRKYSHLTVEPEIQESTEYLAEPINFSLSFGGLEAGRALVKSTLALAVEAGVDFNDCAAARDYLLNDDAEPCFGYFYSSDPIVNRPKGIPLHCIYVKGVPETNMLLGYVEFYGHKRMLVCLSDSYTGSSFENIYALNPIDGKEIELTIDLQVSRQDVRDCYDYKLIPNGSIENALNEIMPTAIRNNFEKEKDRAINVAVQYAFQNCGAEYGDELTDEQHNKFLGLLQEKLMPFFISQIRR</sequence>
<dbReference type="Gene3D" id="1.10.30.50">
    <property type="match status" value="1"/>
</dbReference>
<organism evidence="2 3">
    <name type="scientific">Vibrio splendidus</name>
    <dbReference type="NCBI Taxonomy" id="29497"/>
    <lineage>
        <taxon>Bacteria</taxon>
        <taxon>Pseudomonadati</taxon>
        <taxon>Pseudomonadota</taxon>
        <taxon>Gammaproteobacteria</taxon>
        <taxon>Vibrionales</taxon>
        <taxon>Vibrionaceae</taxon>
        <taxon>Vibrio</taxon>
    </lineage>
</organism>
<dbReference type="RefSeq" id="WP_016799672.1">
    <property type="nucleotide sequence ID" value="NZ_CAWNSM010000015.1"/>
</dbReference>
<dbReference type="InterPro" id="IPR029471">
    <property type="entry name" value="HNH_5"/>
</dbReference>